<keyword evidence="11" id="KW-1185">Reference proteome</keyword>
<accession>A0ABS5YV41</accession>
<feature type="transmembrane region" description="Helical" evidence="7">
    <location>
        <begin position="101"/>
        <end position="122"/>
    </location>
</feature>
<organism evidence="10 11">
    <name type="scientific">Paractinoplanes bogorensis</name>
    <dbReference type="NCBI Taxonomy" id="1610840"/>
    <lineage>
        <taxon>Bacteria</taxon>
        <taxon>Bacillati</taxon>
        <taxon>Actinomycetota</taxon>
        <taxon>Actinomycetes</taxon>
        <taxon>Micromonosporales</taxon>
        <taxon>Micromonosporaceae</taxon>
        <taxon>Paractinoplanes</taxon>
    </lineage>
</organism>
<reference evidence="10 11" key="1">
    <citation type="submission" date="2021-06" db="EMBL/GenBank/DDBJ databases">
        <title>Actinoplanes lichenicola sp. nov., and Actinoplanes ovalisporus sp. nov., isolated from lichen in Thailand.</title>
        <authorList>
            <person name="Saeng-In P."/>
            <person name="Kanchanasin P."/>
            <person name="Yuki M."/>
            <person name="Kudo T."/>
            <person name="Ohkuma M."/>
            <person name="Phongsopitanun W."/>
            <person name="Tanasupawat S."/>
        </authorList>
    </citation>
    <scope>NUCLEOTIDE SEQUENCE [LARGE SCALE GENOMIC DNA]</scope>
    <source>
        <strain evidence="10 11">NBRC 110975</strain>
    </source>
</reference>
<evidence type="ECO:0000313" key="11">
    <source>
        <dbReference type="Proteomes" id="UP001519654"/>
    </source>
</evidence>
<evidence type="ECO:0000256" key="4">
    <source>
        <dbReference type="ARBA" id="ARBA00022692"/>
    </source>
</evidence>
<dbReference type="Proteomes" id="UP001519654">
    <property type="component" value="Unassembled WGS sequence"/>
</dbReference>
<keyword evidence="4 7" id="KW-0812">Transmembrane</keyword>
<feature type="transmembrane region" description="Helical" evidence="7">
    <location>
        <begin position="182"/>
        <end position="203"/>
    </location>
</feature>
<evidence type="ECO:0000259" key="9">
    <source>
        <dbReference type="PROSITE" id="PS50928"/>
    </source>
</evidence>
<dbReference type="EMBL" id="JAHKKG010000008">
    <property type="protein sequence ID" value="MBU2667317.1"/>
    <property type="molecule type" value="Genomic_DNA"/>
</dbReference>
<name>A0ABS5YV41_9ACTN</name>
<evidence type="ECO:0000256" key="2">
    <source>
        <dbReference type="ARBA" id="ARBA00022448"/>
    </source>
</evidence>
<feature type="compositionally biased region" description="Basic and acidic residues" evidence="8">
    <location>
        <begin position="20"/>
        <end position="29"/>
    </location>
</feature>
<keyword evidence="5 7" id="KW-1133">Transmembrane helix</keyword>
<dbReference type="CDD" id="cd06261">
    <property type="entry name" value="TM_PBP2"/>
    <property type="match status" value="1"/>
</dbReference>
<feature type="transmembrane region" description="Helical" evidence="7">
    <location>
        <begin position="289"/>
        <end position="309"/>
    </location>
</feature>
<proteinExistence type="inferred from homology"/>
<dbReference type="PROSITE" id="PS50928">
    <property type="entry name" value="ABC_TM1"/>
    <property type="match status" value="1"/>
</dbReference>
<feature type="transmembrane region" description="Helical" evidence="7">
    <location>
        <begin position="35"/>
        <end position="55"/>
    </location>
</feature>
<evidence type="ECO:0000256" key="1">
    <source>
        <dbReference type="ARBA" id="ARBA00004651"/>
    </source>
</evidence>
<dbReference type="InterPro" id="IPR000515">
    <property type="entry name" value="MetI-like"/>
</dbReference>
<evidence type="ECO:0000313" key="10">
    <source>
        <dbReference type="EMBL" id="MBU2667317.1"/>
    </source>
</evidence>
<comment type="subcellular location">
    <subcellularLocation>
        <location evidence="1 7">Cell membrane</location>
        <topology evidence="1 7">Multi-pass membrane protein</topology>
    </subcellularLocation>
</comment>
<keyword evidence="6 7" id="KW-0472">Membrane</keyword>
<dbReference type="RefSeq" id="WP_215791562.1">
    <property type="nucleotide sequence ID" value="NZ_JAHKKG010000008.1"/>
</dbReference>
<feature type="transmembrane region" description="Helical" evidence="7">
    <location>
        <begin position="240"/>
        <end position="260"/>
    </location>
</feature>
<dbReference type="Pfam" id="PF00528">
    <property type="entry name" value="BPD_transp_1"/>
    <property type="match status" value="1"/>
</dbReference>
<evidence type="ECO:0000256" key="6">
    <source>
        <dbReference type="ARBA" id="ARBA00023136"/>
    </source>
</evidence>
<evidence type="ECO:0000256" key="8">
    <source>
        <dbReference type="SAM" id="MobiDB-lite"/>
    </source>
</evidence>
<evidence type="ECO:0000256" key="3">
    <source>
        <dbReference type="ARBA" id="ARBA00022475"/>
    </source>
</evidence>
<gene>
    <name evidence="10" type="ORF">KOI35_27780</name>
</gene>
<comment type="caution">
    <text evidence="10">The sequence shown here is derived from an EMBL/GenBank/DDBJ whole genome shotgun (WGS) entry which is preliminary data.</text>
</comment>
<feature type="domain" description="ABC transmembrane type-1" evidence="9">
    <location>
        <begin position="97"/>
        <end position="308"/>
    </location>
</feature>
<feature type="transmembrane region" description="Helical" evidence="7">
    <location>
        <begin position="134"/>
        <end position="154"/>
    </location>
</feature>
<feature type="region of interest" description="Disordered" evidence="8">
    <location>
        <begin position="1"/>
        <end position="29"/>
    </location>
</feature>
<evidence type="ECO:0000256" key="7">
    <source>
        <dbReference type="RuleBase" id="RU363032"/>
    </source>
</evidence>
<keyword evidence="3" id="KW-1003">Cell membrane</keyword>
<dbReference type="PANTHER" id="PTHR30193">
    <property type="entry name" value="ABC TRANSPORTER PERMEASE PROTEIN"/>
    <property type="match status" value="1"/>
</dbReference>
<dbReference type="PANTHER" id="PTHR30193:SF37">
    <property type="entry name" value="INNER MEMBRANE ABC TRANSPORTER PERMEASE PROTEIN YCJO"/>
    <property type="match status" value="1"/>
</dbReference>
<dbReference type="InterPro" id="IPR051393">
    <property type="entry name" value="ABC_transporter_permease"/>
</dbReference>
<comment type="similarity">
    <text evidence="7">Belongs to the binding-protein-dependent transport system permease family.</text>
</comment>
<evidence type="ECO:0000256" key="5">
    <source>
        <dbReference type="ARBA" id="ARBA00022989"/>
    </source>
</evidence>
<keyword evidence="2 7" id="KW-0813">Transport</keyword>
<protein>
    <submittedName>
        <fullName evidence="10">Sugar ABC transporter permease</fullName>
    </submittedName>
</protein>
<dbReference type="InterPro" id="IPR035906">
    <property type="entry name" value="MetI-like_sf"/>
</dbReference>
<sequence>MASSTVTSEPVVAKRRRAGRRPEAGRQRPGRRQELMWAAIFLSPAIVALVVLRVVPTVGAVVQSLYKAFPGGIIPATFHGLGNYESLFADPNFVSTIVRTLVFNAIINPFQIVLALLLAVLFTQKIPAVGVWRTLVFIPITVPIVGSSIAWGAALNPEGPVNALISALGGNPQPFLTSPDQALAGIIMLASWIGIGYWMLFLISGLQAIPEELYDAAKIDRAGPIRTFFSITIPMLKRPLLFVLVADTVANFVLFVPVQLLTQGGPQNSTTLLMFDAYRTTYGYGSRNLGAAEVVILTVIMIFFVLLQFRLLREERTPR</sequence>
<dbReference type="Gene3D" id="1.10.3720.10">
    <property type="entry name" value="MetI-like"/>
    <property type="match status" value="1"/>
</dbReference>
<dbReference type="SUPFAM" id="SSF161098">
    <property type="entry name" value="MetI-like"/>
    <property type="match status" value="1"/>
</dbReference>